<dbReference type="InterPro" id="IPR002692">
    <property type="entry name" value="S45"/>
</dbReference>
<dbReference type="Proteomes" id="UP000748752">
    <property type="component" value="Unassembled WGS sequence"/>
</dbReference>
<organism evidence="5 6">
    <name type="scientific">Thiohalocapsa halophila</name>
    <dbReference type="NCBI Taxonomy" id="69359"/>
    <lineage>
        <taxon>Bacteria</taxon>
        <taxon>Pseudomonadati</taxon>
        <taxon>Pseudomonadota</taxon>
        <taxon>Gammaproteobacteria</taxon>
        <taxon>Chromatiales</taxon>
        <taxon>Chromatiaceae</taxon>
        <taxon>Thiohalocapsa</taxon>
    </lineage>
</organism>
<evidence type="ECO:0000313" key="6">
    <source>
        <dbReference type="Proteomes" id="UP000748752"/>
    </source>
</evidence>
<evidence type="ECO:0000313" key="5">
    <source>
        <dbReference type="EMBL" id="MBK1633315.1"/>
    </source>
</evidence>
<evidence type="ECO:0000256" key="2">
    <source>
        <dbReference type="ARBA" id="ARBA00022801"/>
    </source>
</evidence>
<evidence type="ECO:0000256" key="3">
    <source>
        <dbReference type="ARBA" id="ARBA00023145"/>
    </source>
</evidence>
<keyword evidence="6" id="KW-1185">Reference proteome</keyword>
<dbReference type="Gene3D" id="1.10.1400.10">
    <property type="match status" value="1"/>
</dbReference>
<comment type="subunit">
    <text evidence="4">Heterodimer of an alpha subunit and a beta subunit processed from the same precursor.</text>
</comment>
<dbReference type="PANTHER" id="PTHR34218">
    <property type="entry name" value="PEPTIDASE S45 PENICILLIN AMIDASE"/>
    <property type="match status" value="1"/>
</dbReference>
<dbReference type="SUPFAM" id="SSF56235">
    <property type="entry name" value="N-terminal nucleophile aminohydrolases (Ntn hydrolases)"/>
    <property type="match status" value="1"/>
</dbReference>
<keyword evidence="2" id="KW-0378">Hydrolase</keyword>
<dbReference type="Gene3D" id="1.10.439.10">
    <property type="entry name" value="Penicillin Amidohydrolase, domain 1"/>
    <property type="match status" value="1"/>
</dbReference>
<comment type="similarity">
    <text evidence="1">Belongs to the peptidase S45 family.</text>
</comment>
<dbReference type="InterPro" id="IPR023343">
    <property type="entry name" value="Penicillin_amidase_dom1"/>
</dbReference>
<gene>
    <name evidence="5" type="ORF">CKO31_21675</name>
</gene>
<sequence length="807" mass="87722">MRRWLLIALIVLLLLAVAAAGIVFWLGKRAEPRYDGELALSGLDAPATLTFGPHAVPSIEAASVEDALFAQGYMVAAERMWQMDMLRRLAGGRLAEVFGADALPADRFYRTMGLPLAARQAYAALEPEYQRLLRRYAAGVNAYMAQAAGRLPLEYLVAGFEPAPWRPEDSLVIGEYMAWINSVNLREELSFLKLAVRLGNAKALELFPVDVGVAAPETAYDLPSYRPLARAVPDTPAIAQALPVAPMLQGGASNVWAVNGGHTGDGTALLANDPHLEPSMPAIWYELELIAPGLHVAGLALPGVPLVLLGHNEHLAWGMTTVTADTQDIFVEELDASGQAVQRPNGWERVQVRSESIPVKDRVAPETLRIRSTSHGVLIDGVIGPNNPEGLPTVRVADALALRRNLEVPERALAGLWRINTATTVDEARAAGADLRHVSQNLVIAHRNGDIGWQVTGTLPERGRGSGMLPMPGWEAGYGWQGWQPFAANPGATNPGDGRLVNANNRSVPLPQAGDVGHSWLPPYRAERIHELLNAADSPDAAELADMQADRESIRARVFMASLRRALPALKALDPKAARIAEKDLLHWRANFPPDSHAGALFGLLLPALYQTLYGDELGEDLRVLMQLDTNTYGPLDEALRSGRSGFWDDVETPQVQESPAEVWREAVLSARARLDELLPTGPQRLDRLRGVTFRHAFSAQPWLGRLFSVGPLGIGGDNATVNVANASVLAPQRIGYIPSMRVVYTPADWSGTRGSLPLGQSGHRFSRYRTDQLDDWLGVATHAWPWNGPQPGTELGTLRLLPKRLD</sequence>
<dbReference type="PANTHER" id="PTHR34218:SF4">
    <property type="entry name" value="ACYL-HOMOSERINE LACTONE ACYLASE QUIP"/>
    <property type="match status" value="1"/>
</dbReference>
<dbReference type="PIRSF" id="PIRSF001227">
    <property type="entry name" value="Pen_acylase"/>
    <property type="match status" value="1"/>
</dbReference>
<dbReference type="RefSeq" id="WP_200241599.1">
    <property type="nucleotide sequence ID" value="NZ_NRRV01000078.1"/>
</dbReference>
<protein>
    <submittedName>
        <fullName evidence="5">Penicillin acylase family protein</fullName>
    </submittedName>
</protein>
<dbReference type="InterPro" id="IPR029055">
    <property type="entry name" value="Ntn_hydrolases_N"/>
</dbReference>
<dbReference type="Gene3D" id="3.60.20.10">
    <property type="entry name" value="Glutamine Phosphoribosylpyrophosphate, subunit 1, domain 1"/>
    <property type="match status" value="1"/>
</dbReference>
<comment type="caution">
    <text evidence="5">The sequence shown here is derived from an EMBL/GenBank/DDBJ whole genome shotgun (WGS) entry which is preliminary data.</text>
</comment>
<proteinExistence type="inferred from homology"/>
<evidence type="ECO:0000256" key="1">
    <source>
        <dbReference type="ARBA" id="ARBA00006586"/>
    </source>
</evidence>
<reference evidence="5 6" key="1">
    <citation type="journal article" date="2020" name="Microorganisms">
        <title>Osmotic Adaptation and Compatible Solute Biosynthesis of Phototrophic Bacteria as Revealed from Genome Analyses.</title>
        <authorList>
            <person name="Imhoff J.F."/>
            <person name="Rahn T."/>
            <person name="Kunzel S."/>
            <person name="Keller A."/>
            <person name="Neulinger S.C."/>
        </authorList>
    </citation>
    <scope>NUCLEOTIDE SEQUENCE [LARGE SCALE GENOMIC DNA]</scope>
    <source>
        <strain evidence="5 6">DSM 6210</strain>
    </source>
</reference>
<dbReference type="CDD" id="cd03747">
    <property type="entry name" value="Ntn_PGA_like"/>
    <property type="match status" value="1"/>
</dbReference>
<name>A0ABS1CN17_9GAMM</name>
<dbReference type="InterPro" id="IPR043147">
    <property type="entry name" value="Penicillin_amidase_A-knob"/>
</dbReference>
<dbReference type="InterPro" id="IPR014395">
    <property type="entry name" value="Pen/GL7ACA/AHL_acylase"/>
</dbReference>
<dbReference type="InterPro" id="IPR043146">
    <property type="entry name" value="Penicillin_amidase_N_B-knob"/>
</dbReference>
<dbReference type="Pfam" id="PF01804">
    <property type="entry name" value="Penicil_amidase"/>
    <property type="match status" value="1"/>
</dbReference>
<accession>A0ABS1CN17</accession>
<dbReference type="EMBL" id="NRRV01000078">
    <property type="protein sequence ID" value="MBK1633315.1"/>
    <property type="molecule type" value="Genomic_DNA"/>
</dbReference>
<dbReference type="Gene3D" id="2.30.120.10">
    <property type="match status" value="1"/>
</dbReference>
<evidence type="ECO:0000256" key="4">
    <source>
        <dbReference type="ARBA" id="ARBA00038735"/>
    </source>
</evidence>
<keyword evidence="3" id="KW-0865">Zymogen</keyword>